<proteinExistence type="predicted"/>
<dbReference type="EMBL" id="JANDBD010000004">
    <property type="protein sequence ID" value="MCP9272581.1"/>
    <property type="molecule type" value="Genomic_DNA"/>
</dbReference>
<gene>
    <name evidence="1" type="ORF">NM203_10340</name>
</gene>
<evidence type="ECO:0000313" key="1">
    <source>
        <dbReference type="EMBL" id="MCP9272581.1"/>
    </source>
</evidence>
<protein>
    <submittedName>
        <fullName evidence="1">TIGR02444 family protein</fullName>
    </submittedName>
</protein>
<reference evidence="1 2" key="1">
    <citation type="submission" date="2022-06" db="EMBL/GenBank/DDBJ databases">
        <title>Mycolicibacterium sp. CAU 1645 isolated from seawater.</title>
        <authorList>
            <person name="Kim W."/>
        </authorList>
    </citation>
    <scope>NUCLEOTIDE SEQUENCE [LARGE SCALE GENOMIC DNA]</scope>
    <source>
        <strain evidence="1 2">CAU 1645</strain>
    </source>
</reference>
<name>A0ABT1M091_9MYCO</name>
<keyword evidence="2" id="KW-1185">Reference proteome</keyword>
<evidence type="ECO:0000313" key="2">
    <source>
        <dbReference type="Proteomes" id="UP001651690"/>
    </source>
</evidence>
<accession>A0ABT1M091</accession>
<comment type="caution">
    <text evidence="1">The sequence shown here is derived from an EMBL/GenBank/DDBJ whole genome shotgun (WGS) entry which is preliminary data.</text>
</comment>
<dbReference type="NCBIfam" id="TIGR02444">
    <property type="entry name" value="TIGR02444 family protein"/>
    <property type="match status" value="1"/>
</dbReference>
<dbReference type="RefSeq" id="WP_255059798.1">
    <property type="nucleotide sequence ID" value="NZ_JANDBD010000004.1"/>
</dbReference>
<dbReference type="InterPro" id="IPR012659">
    <property type="entry name" value="CHP02444"/>
</dbReference>
<sequence>MSAAESGFQRFALAIYEEDGVSPATLLIQNRCDVDVNVLLFAAYVGAVRGCAVHDDDVAAAADRVGSWQREIVAPLRAVRTRLKAGPPPAPSTATAQFRDRVKALELDAELIELAELDSFLAGHALTPVSGTPAERAVAAMTAVTSDTGGTEVRDAMSVIATAAAAYGGPG</sequence>
<dbReference type="Proteomes" id="UP001651690">
    <property type="component" value="Unassembled WGS sequence"/>
</dbReference>
<dbReference type="Pfam" id="PF09523">
    <property type="entry name" value="DUF2390"/>
    <property type="match status" value="1"/>
</dbReference>
<organism evidence="1 2">
    <name type="scientific">Mycolicibacterium arenosum</name>
    <dbReference type="NCBI Taxonomy" id="2952157"/>
    <lineage>
        <taxon>Bacteria</taxon>
        <taxon>Bacillati</taxon>
        <taxon>Actinomycetota</taxon>
        <taxon>Actinomycetes</taxon>
        <taxon>Mycobacteriales</taxon>
        <taxon>Mycobacteriaceae</taxon>
        <taxon>Mycolicibacterium</taxon>
    </lineage>
</organism>